<name>A0ABV2QG46_9BURK</name>
<proteinExistence type="predicted"/>
<gene>
    <name evidence="1" type="ORF">ABIE13_005127</name>
</gene>
<sequence length="109" mass="12019">MSTLNLPQPIAAYFTADQKTPEALARCFTAHAVVKDEGHTHTGLEAIQAWKAAATTKYTYTTVPFALEREADMQVVRAHVAGNFPGSPVDLRYRFRLERGLIASLEISV</sequence>
<protein>
    <recommendedName>
        <fullName evidence="3">Polyketide cyclase</fullName>
    </recommendedName>
</protein>
<accession>A0ABV2QG46</accession>
<reference evidence="1 2" key="1">
    <citation type="submission" date="2024-06" db="EMBL/GenBank/DDBJ databases">
        <title>Sorghum-associated microbial communities from plants grown in Nebraska, USA.</title>
        <authorList>
            <person name="Schachtman D."/>
        </authorList>
    </citation>
    <scope>NUCLEOTIDE SEQUENCE [LARGE SCALE GENOMIC DNA]</scope>
    <source>
        <strain evidence="1 2">2709</strain>
    </source>
</reference>
<evidence type="ECO:0000313" key="1">
    <source>
        <dbReference type="EMBL" id="MET4579989.1"/>
    </source>
</evidence>
<dbReference type="EMBL" id="JBEPSH010000013">
    <property type="protein sequence ID" value="MET4579989.1"/>
    <property type="molecule type" value="Genomic_DNA"/>
</dbReference>
<keyword evidence="2" id="KW-1185">Reference proteome</keyword>
<organism evidence="1 2">
    <name type="scientific">Ottowia thiooxydans</name>
    <dbReference type="NCBI Taxonomy" id="219182"/>
    <lineage>
        <taxon>Bacteria</taxon>
        <taxon>Pseudomonadati</taxon>
        <taxon>Pseudomonadota</taxon>
        <taxon>Betaproteobacteria</taxon>
        <taxon>Burkholderiales</taxon>
        <taxon>Comamonadaceae</taxon>
        <taxon>Ottowia</taxon>
    </lineage>
</organism>
<dbReference type="Proteomes" id="UP001549320">
    <property type="component" value="Unassembled WGS sequence"/>
</dbReference>
<evidence type="ECO:0008006" key="3">
    <source>
        <dbReference type="Google" id="ProtNLM"/>
    </source>
</evidence>
<dbReference type="Gene3D" id="3.10.450.50">
    <property type="match status" value="1"/>
</dbReference>
<dbReference type="RefSeq" id="WP_354448572.1">
    <property type="nucleotide sequence ID" value="NZ_JBEPSH010000013.1"/>
</dbReference>
<comment type="caution">
    <text evidence="1">The sequence shown here is derived from an EMBL/GenBank/DDBJ whole genome shotgun (WGS) entry which is preliminary data.</text>
</comment>
<evidence type="ECO:0000313" key="2">
    <source>
        <dbReference type="Proteomes" id="UP001549320"/>
    </source>
</evidence>
<dbReference type="SUPFAM" id="SSF54427">
    <property type="entry name" value="NTF2-like"/>
    <property type="match status" value="1"/>
</dbReference>
<dbReference type="InterPro" id="IPR032710">
    <property type="entry name" value="NTF2-like_dom_sf"/>
</dbReference>